<dbReference type="InterPro" id="IPR011650">
    <property type="entry name" value="Peptidase_M20_dimer"/>
</dbReference>
<dbReference type="GO" id="GO:0006508">
    <property type="term" value="P:proteolysis"/>
    <property type="evidence" value="ECO:0007669"/>
    <property type="project" value="UniProtKB-KW"/>
</dbReference>
<feature type="domain" description="Peptidase M20 dimerisation" evidence="4">
    <location>
        <begin position="210"/>
        <end position="353"/>
    </location>
</feature>
<keyword evidence="3" id="KW-0378">Hydrolase</keyword>
<name>A0A839QU99_9MICC</name>
<evidence type="ECO:0000313" key="6">
    <source>
        <dbReference type="Proteomes" id="UP000523000"/>
    </source>
</evidence>
<dbReference type="Gene3D" id="3.40.630.10">
    <property type="entry name" value="Zn peptidases"/>
    <property type="match status" value="1"/>
</dbReference>
<proteinExistence type="predicted"/>
<dbReference type="AlphaFoldDB" id="A0A839QU99"/>
<dbReference type="NCBIfam" id="NF005478">
    <property type="entry name" value="PRK07079.1"/>
    <property type="match status" value="1"/>
</dbReference>
<keyword evidence="2" id="KW-0479">Metal-binding</keyword>
<dbReference type="InterPro" id="IPR051458">
    <property type="entry name" value="Cyt/Met_Dipeptidase"/>
</dbReference>
<gene>
    <name evidence="5" type="ORF">E9229_001792</name>
</gene>
<accession>A0A839QU99</accession>
<dbReference type="Pfam" id="PF01546">
    <property type="entry name" value="Peptidase_M20"/>
    <property type="match status" value="1"/>
</dbReference>
<evidence type="ECO:0000256" key="1">
    <source>
        <dbReference type="ARBA" id="ARBA00022670"/>
    </source>
</evidence>
<comment type="caution">
    <text evidence="5">The sequence shown here is derived from an EMBL/GenBank/DDBJ whole genome shotgun (WGS) entry which is preliminary data.</text>
</comment>
<dbReference type="Pfam" id="PF07687">
    <property type="entry name" value="M20_dimer"/>
    <property type="match status" value="1"/>
</dbReference>
<dbReference type="EMBL" id="JACHVS010000001">
    <property type="protein sequence ID" value="MBB2995601.1"/>
    <property type="molecule type" value="Genomic_DNA"/>
</dbReference>
<dbReference type="GO" id="GO:0046872">
    <property type="term" value="F:metal ion binding"/>
    <property type="evidence" value="ECO:0007669"/>
    <property type="project" value="UniProtKB-KW"/>
</dbReference>
<keyword evidence="6" id="KW-1185">Reference proteome</keyword>
<evidence type="ECO:0000256" key="2">
    <source>
        <dbReference type="ARBA" id="ARBA00022723"/>
    </source>
</evidence>
<protein>
    <submittedName>
        <fullName evidence="5">Acetylornithine deacetylase/succinyl-diaminopimelate desuccinylase-like protein</fullName>
    </submittedName>
</protein>
<dbReference type="RefSeq" id="WP_312855644.1">
    <property type="nucleotide sequence ID" value="NZ_BAABGK010000091.1"/>
</dbReference>
<organism evidence="5 6">
    <name type="scientific">Paeniglutamicibacter cryotolerans</name>
    <dbReference type="NCBI Taxonomy" id="670079"/>
    <lineage>
        <taxon>Bacteria</taxon>
        <taxon>Bacillati</taxon>
        <taxon>Actinomycetota</taxon>
        <taxon>Actinomycetes</taxon>
        <taxon>Micrococcales</taxon>
        <taxon>Micrococcaceae</taxon>
        <taxon>Paeniglutamicibacter</taxon>
    </lineage>
</organism>
<evidence type="ECO:0000259" key="4">
    <source>
        <dbReference type="Pfam" id="PF07687"/>
    </source>
</evidence>
<dbReference type="Proteomes" id="UP000523000">
    <property type="component" value="Unassembled WGS sequence"/>
</dbReference>
<dbReference type="SUPFAM" id="SSF53187">
    <property type="entry name" value="Zn-dependent exopeptidases"/>
    <property type="match status" value="1"/>
</dbReference>
<sequence length="471" mass="50581">MDERMKIMETAVSFVDSGRFFDELDALVQRQTVSTNTADGFEMKSYLEEMIAPRLGLMGFENTLHPNWNDGSNSFLVARRVESPELPTVLCYGHADVVDGHEGQWDNAREPFTLTAEGERWYGRGSADNKGQHLVNLKALEILFAARGALGFNLVFLLEAGEEIGSPDLAEFAAAHRQELAADVFIASDGPRLSAQDPTIFLGARGGVGIELRVDLRPDSYHSGNWGGLIRNPATTLAAAIGVLVDGHGRIKVPGLLPADLPAAVRKALEGIEVGTGANDPIIDAGWGDTTLSAAERVYGWNTLEVLAMGAADVKNPVNAIPGSATAMLQLRHVVGTDIDGLEALIQQHLDEAGFDMVTTHVIDSFPASRTEPDSPWVTWAADSLAESTGRAPVILPNIGGSLPNHVFEAVLGLPTLWIPHSYPGCLQHAPNEHMLEPIARQGLALMCGLFYDLGVRANSPFDPGNRANGF</sequence>
<dbReference type="Gene3D" id="3.30.70.360">
    <property type="match status" value="1"/>
</dbReference>
<dbReference type="PANTHER" id="PTHR43270">
    <property type="entry name" value="BETA-ALA-HIS DIPEPTIDASE"/>
    <property type="match status" value="1"/>
</dbReference>
<evidence type="ECO:0000313" key="5">
    <source>
        <dbReference type="EMBL" id="MBB2995601.1"/>
    </source>
</evidence>
<dbReference type="PROSITE" id="PS00759">
    <property type="entry name" value="ARGE_DAPE_CPG2_2"/>
    <property type="match status" value="1"/>
</dbReference>
<evidence type="ECO:0000256" key="3">
    <source>
        <dbReference type="ARBA" id="ARBA00022801"/>
    </source>
</evidence>
<dbReference type="PANTHER" id="PTHR43270:SF12">
    <property type="entry name" value="SUCCINYL-DIAMINOPIMELATE DESUCCINYLASE"/>
    <property type="match status" value="1"/>
</dbReference>
<keyword evidence="1" id="KW-0645">Protease</keyword>
<dbReference type="InterPro" id="IPR001261">
    <property type="entry name" value="ArgE/DapE_CS"/>
</dbReference>
<reference evidence="5 6" key="1">
    <citation type="submission" date="2020-08" db="EMBL/GenBank/DDBJ databases">
        <title>Sequencing the genomes of 1000 actinobacteria strains.</title>
        <authorList>
            <person name="Klenk H.-P."/>
        </authorList>
    </citation>
    <scope>NUCLEOTIDE SEQUENCE [LARGE SCALE GENOMIC DNA]</scope>
    <source>
        <strain evidence="5 6">DSM 22826</strain>
    </source>
</reference>
<dbReference type="GO" id="GO:0008233">
    <property type="term" value="F:peptidase activity"/>
    <property type="evidence" value="ECO:0007669"/>
    <property type="project" value="UniProtKB-KW"/>
</dbReference>
<dbReference type="InterPro" id="IPR002933">
    <property type="entry name" value="Peptidase_M20"/>
</dbReference>